<reference evidence="10" key="1">
    <citation type="submission" date="2016-10" db="EMBL/GenBank/DDBJ databases">
        <authorList>
            <person name="Varghese N."/>
            <person name="Submissions S."/>
        </authorList>
    </citation>
    <scope>NUCLEOTIDE SEQUENCE [LARGE SCALE GENOMIC DNA]</scope>
    <source>
        <strain evidence="10">DSM 44232</strain>
    </source>
</reference>
<dbReference type="InterPro" id="IPR003593">
    <property type="entry name" value="AAA+_ATPase"/>
</dbReference>
<dbReference type="PANTHER" id="PTHR43297:SF2">
    <property type="entry name" value="DIPEPTIDE TRANSPORT ATP-BINDING PROTEIN DPPD"/>
    <property type="match status" value="1"/>
</dbReference>
<keyword evidence="10" id="KW-1185">Reference proteome</keyword>
<dbReference type="InterPro" id="IPR050388">
    <property type="entry name" value="ABC_Ni/Peptide_Import"/>
</dbReference>
<dbReference type="PANTHER" id="PTHR43297">
    <property type="entry name" value="OLIGOPEPTIDE TRANSPORT ATP-BINDING PROTEIN APPD"/>
    <property type="match status" value="1"/>
</dbReference>
<evidence type="ECO:0000256" key="4">
    <source>
        <dbReference type="ARBA" id="ARBA00022475"/>
    </source>
</evidence>
<dbReference type="GO" id="GO:0005524">
    <property type="term" value="F:ATP binding"/>
    <property type="evidence" value="ECO:0007669"/>
    <property type="project" value="UniProtKB-KW"/>
</dbReference>
<dbReference type="PROSITE" id="PS50893">
    <property type="entry name" value="ABC_TRANSPORTER_2"/>
    <property type="match status" value="2"/>
</dbReference>
<dbReference type="FunFam" id="3.40.50.300:FF:000016">
    <property type="entry name" value="Oligopeptide ABC transporter ATP-binding component"/>
    <property type="match status" value="1"/>
</dbReference>
<keyword evidence="3" id="KW-0813">Transport</keyword>
<dbReference type="RefSeq" id="WP_177320285.1">
    <property type="nucleotide sequence ID" value="NZ_FOYL01000001.1"/>
</dbReference>
<dbReference type="NCBIfam" id="NF008453">
    <property type="entry name" value="PRK11308.1"/>
    <property type="match status" value="2"/>
</dbReference>
<comment type="similarity">
    <text evidence="2">Belongs to the ABC transporter superfamily.</text>
</comment>
<evidence type="ECO:0000256" key="1">
    <source>
        <dbReference type="ARBA" id="ARBA00004202"/>
    </source>
</evidence>
<evidence type="ECO:0000256" key="7">
    <source>
        <dbReference type="ARBA" id="ARBA00023136"/>
    </source>
</evidence>
<proteinExistence type="inferred from homology"/>
<evidence type="ECO:0000313" key="10">
    <source>
        <dbReference type="Proteomes" id="UP000198583"/>
    </source>
</evidence>
<keyword evidence="6 9" id="KW-0067">ATP-binding</keyword>
<keyword evidence="4" id="KW-1003">Cell membrane</keyword>
<evidence type="ECO:0000256" key="5">
    <source>
        <dbReference type="ARBA" id="ARBA00022741"/>
    </source>
</evidence>
<dbReference type="GO" id="GO:0015833">
    <property type="term" value="P:peptide transport"/>
    <property type="evidence" value="ECO:0007669"/>
    <property type="project" value="InterPro"/>
</dbReference>
<dbReference type="InterPro" id="IPR017871">
    <property type="entry name" value="ABC_transporter-like_CS"/>
</dbReference>
<dbReference type="Proteomes" id="UP000198583">
    <property type="component" value="Unassembled WGS sequence"/>
</dbReference>
<evidence type="ECO:0000256" key="3">
    <source>
        <dbReference type="ARBA" id="ARBA00022448"/>
    </source>
</evidence>
<evidence type="ECO:0000256" key="2">
    <source>
        <dbReference type="ARBA" id="ARBA00005417"/>
    </source>
</evidence>
<name>A0A1I6D3Q6_9PSEU</name>
<organism evidence="9 10">
    <name type="scientific">Lentzea waywayandensis</name>
    <dbReference type="NCBI Taxonomy" id="84724"/>
    <lineage>
        <taxon>Bacteria</taxon>
        <taxon>Bacillati</taxon>
        <taxon>Actinomycetota</taxon>
        <taxon>Actinomycetes</taxon>
        <taxon>Pseudonocardiales</taxon>
        <taxon>Pseudonocardiaceae</taxon>
        <taxon>Lentzea</taxon>
    </lineage>
</organism>
<dbReference type="InterPro" id="IPR027417">
    <property type="entry name" value="P-loop_NTPase"/>
</dbReference>
<feature type="domain" description="ABC transporter" evidence="8">
    <location>
        <begin position="8"/>
        <end position="255"/>
    </location>
</feature>
<dbReference type="STRING" id="84724.SAMN04488564_1011016"/>
<dbReference type="Pfam" id="PF08352">
    <property type="entry name" value="oligo_HPY"/>
    <property type="match status" value="2"/>
</dbReference>
<sequence length="676" mass="72260">MNEPLLSVRNMYVTFSSEHGPVDAVRGISFDIHAGQTLALVGESGSGKSALAMGIVGLLPPSARVTGEVHLDGQSLLGMSDQQWSGIRGRRVGVVFQESLSALTPTMSLGKQVAAAVRVHTNLSKRLAWDRAVELLDMVGIADPGRRAHEYPHQFSGGMRQRAVIAIAIANAPDLIIADEPTTALDVTVQAQILEVLEQAKAETGAGVLLITHDLGVVAGHADNAVVMYAGRAVEHASVEDLYRSPAMPYTLGLIGSVPDAGAAHRRSLVSIDGEPPSALNRPSGCPFAPRCPLVTDACKDAEPELVPVGAEASAHTVACLRFAEVQGRRPDEVFRNIATVVSGTLSDERVLRVRGLGRTFPITKGEIFRRKVGILHALSDVSFEVRAGETLCIVGESGGGKTTTLLEILRLRPPERGLVEVLGHDLSTTSAHLVKTRLRQSVQLVMQDPQAALDPRLPVFDLIAEPLRAAGYGAHATKVRVLEVSGLVGLPPDGLDRFPISLSGGQRQRVAIARALVTQPRLLVLDEPVSALDVSTRASVLNLLARVKAEFGLAMLIVAHDLAMVRHIADRIAVMYLGHVLEEGPAESFFKSPRHPYTRALLSAVPVADPGRERNRSRVVLTGEQPSAWTPAAGCVFAARCPLRPTLSKEIQQRCHLERPALIDCSDARVACHVA</sequence>
<dbReference type="PROSITE" id="PS00211">
    <property type="entry name" value="ABC_TRANSPORTER_1"/>
    <property type="match status" value="2"/>
</dbReference>
<accession>A0A1I6D3Q6</accession>
<evidence type="ECO:0000313" key="9">
    <source>
        <dbReference type="EMBL" id="SFR00099.1"/>
    </source>
</evidence>
<dbReference type="InterPro" id="IPR003439">
    <property type="entry name" value="ABC_transporter-like_ATP-bd"/>
</dbReference>
<dbReference type="Pfam" id="PF00005">
    <property type="entry name" value="ABC_tran"/>
    <property type="match status" value="2"/>
</dbReference>
<dbReference type="EMBL" id="FOYL01000001">
    <property type="protein sequence ID" value="SFR00099.1"/>
    <property type="molecule type" value="Genomic_DNA"/>
</dbReference>
<dbReference type="SMART" id="SM00382">
    <property type="entry name" value="AAA"/>
    <property type="match status" value="2"/>
</dbReference>
<evidence type="ECO:0000256" key="6">
    <source>
        <dbReference type="ARBA" id="ARBA00022840"/>
    </source>
</evidence>
<comment type="subcellular location">
    <subcellularLocation>
        <location evidence="1">Cell membrane</location>
        <topology evidence="1">Peripheral membrane protein</topology>
    </subcellularLocation>
</comment>
<dbReference type="SUPFAM" id="SSF52540">
    <property type="entry name" value="P-loop containing nucleoside triphosphate hydrolases"/>
    <property type="match status" value="2"/>
</dbReference>
<dbReference type="InterPro" id="IPR013563">
    <property type="entry name" value="Oligopep_ABC_C"/>
</dbReference>
<keyword evidence="7" id="KW-0472">Membrane</keyword>
<dbReference type="Gene3D" id="3.40.50.300">
    <property type="entry name" value="P-loop containing nucleotide triphosphate hydrolases"/>
    <property type="match status" value="2"/>
</dbReference>
<protein>
    <submittedName>
        <fullName evidence="9">Peptide/nickel transport system ATP-binding protein</fullName>
    </submittedName>
</protein>
<dbReference type="NCBIfam" id="TIGR01727">
    <property type="entry name" value="oligo_HPY"/>
    <property type="match status" value="2"/>
</dbReference>
<feature type="domain" description="ABC transporter" evidence="8">
    <location>
        <begin position="363"/>
        <end position="603"/>
    </location>
</feature>
<evidence type="ECO:0000259" key="8">
    <source>
        <dbReference type="PROSITE" id="PS50893"/>
    </source>
</evidence>
<keyword evidence="5" id="KW-0547">Nucleotide-binding</keyword>
<dbReference type="GO" id="GO:0016887">
    <property type="term" value="F:ATP hydrolysis activity"/>
    <property type="evidence" value="ECO:0007669"/>
    <property type="project" value="InterPro"/>
</dbReference>
<dbReference type="AlphaFoldDB" id="A0A1I6D3Q6"/>
<dbReference type="GO" id="GO:0005886">
    <property type="term" value="C:plasma membrane"/>
    <property type="evidence" value="ECO:0007669"/>
    <property type="project" value="UniProtKB-SubCell"/>
</dbReference>
<gene>
    <name evidence="9" type="ORF">SAMN04488564_1011016</name>
</gene>
<dbReference type="CDD" id="cd03257">
    <property type="entry name" value="ABC_NikE_OppD_transporters"/>
    <property type="match status" value="2"/>
</dbReference>